<evidence type="ECO:0000256" key="4">
    <source>
        <dbReference type="ARBA" id="ARBA00023239"/>
    </source>
</evidence>
<dbReference type="Gene3D" id="3.40.50.720">
    <property type="entry name" value="NAD(P)-binding Rossmann-like Domain"/>
    <property type="match status" value="1"/>
</dbReference>
<accession>A0AA37MF48</accession>
<comment type="cofactor">
    <cofactor evidence="1">
        <name>NAD(+)</name>
        <dbReference type="ChEBI" id="CHEBI:57540"/>
    </cofactor>
</comment>
<dbReference type="PANTHER" id="PTHR43078:SF6">
    <property type="entry name" value="UDP-GLUCURONIC ACID DECARBOXYLASE 1"/>
    <property type="match status" value="1"/>
</dbReference>
<protein>
    <recommendedName>
        <fullName evidence="5">NAD-dependent epimerase/dehydratase domain-containing protein</fullName>
    </recommendedName>
</protein>
<reference evidence="6" key="1">
    <citation type="submission" date="2021-08" db="EMBL/GenBank/DDBJ databases">
        <title>Prevotella lacticifex sp. nov., isolated from rumen of cow.</title>
        <authorList>
            <person name="Shinkai T."/>
            <person name="Ikeyama N."/>
            <person name="Kumagai M."/>
            <person name="Ohmori H."/>
            <person name="Sakamoto M."/>
            <person name="Ohkuma M."/>
            <person name="Mitsumori M."/>
        </authorList>
    </citation>
    <scope>NUCLEOTIDE SEQUENCE</scope>
    <source>
        <strain evidence="6">JCM 8259</strain>
    </source>
</reference>
<keyword evidence="4" id="KW-0456">Lyase</keyword>
<dbReference type="GO" id="GO:0070403">
    <property type="term" value="F:NAD+ binding"/>
    <property type="evidence" value="ECO:0007669"/>
    <property type="project" value="InterPro"/>
</dbReference>
<name>A0AA37MF48_XYLRU</name>
<keyword evidence="2" id="KW-0210">Decarboxylase</keyword>
<gene>
    <name evidence="6" type="ORF">PRMUPPPA20_19690</name>
</gene>
<dbReference type="AlphaFoldDB" id="A0AA37MF48"/>
<dbReference type="GO" id="GO:0048040">
    <property type="term" value="F:UDP-glucuronate decarboxylase activity"/>
    <property type="evidence" value="ECO:0007669"/>
    <property type="project" value="TreeGrafter"/>
</dbReference>
<organism evidence="6 7">
    <name type="scientific">Xylanibacter ruminicola</name>
    <name type="common">Prevotella ruminicola</name>
    <dbReference type="NCBI Taxonomy" id="839"/>
    <lineage>
        <taxon>Bacteria</taxon>
        <taxon>Pseudomonadati</taxon>
        <taxon>Bacteroidota</taxon>
        <taxon>Bacteroidia</taxon>
        <taxon>Bacteroidales</taxon>
        <taxon>Prevotellaceae</taxon>
        <taxon>Xylanibacter</taxon>
    </lineage>
</organism>
<evidence type="ECO:0000313" key="6">
    <source>
        <dbReference type="EMBL" id="GJG33860.1"/>
    </source>
</evidence>
<dbReference type="InterPro" id="IPR044516">
    <property type="entry name" value="UXS-like"/>
</dbReference>
<proteinExistence type="predicted"/>
<dbReference type="RefSeq" id="WP_224083034.1">
    <property type="nucleotide sequence ID" value="NZ_BPTT01000001.1"/>
</dbReference>
<keyword evidence="3" id="KW-0520">NAD</keyword>
<evidence type="ECO:0000259" key="5">
    <source>
        <dbReference type="Pfam" id="PF01370"/>
    </source>
</evidence>
<comment type="caution">
    <text evidence="6">The sequence shown here is derived from an EMBL/GenBank/DDBJ whole genome shotgun (WGS) entry which is preliminary data.</text>
</comment>
<dbReference type="InterPro" id="IPR036291">
    <property type="entry name" value="NAD(P)-bd_dom_sf"/>
</dbReference>
<evidence type="ECO:0000256" key="2">
    <source>
        <dbReference type="ARBA" id="ARBA00022793"/>
    </source>
</evidence>
<dbReference type="GO" id="GO:0005737">
    <property type="term" value="C:cytoplasm"/>
    <property type="evidence" value="ECO:0007669"/>
    <property type="project" value="TreeGrafter"/>
</dbReference>
<sequence>MDVIIPLAYNTHPLAKALECDATVLYPSSVEVYGNVRGSDIFMEDYTGKLNLANAHSCYPESKRLSEALCYSYMAERSAKVKIARLSRVFSPTMLASDANASSQLILKAWAGEDIILKIKYEQFFSYTYVADVARAMLFILLHGEYGKAYNVSSQDNNVMLRDFAGACARWASKS</sequence>
<evidence type="ECO:0000256" key="3">
    <source>
        <dbReference type="ARBA" id="ARBA00023027"/>
    </source>
</evidence>
<dbReference type="Pfam" id="PF01370">
    <property type="entry name" value="Epimerase"/>
    <property type="match status" value="1"/>
</dbReference>
<feature type="domain" description="NAD-dependent epimerase/dehydratase" evidence="5">
    <location>
        <begin position="17"/>
        <end position="152"/>
    </location>
</feature>
<dbReference type="InterPro" id="IPR001509">
    <property type="entry name" value="Epimerase_deHydtase"/>
</dbReference>
<dbReference type="Proteomes" id="UP000887097">
    <property type="component" value="Unassembled WGS sequence"/>
</dbReference>
<dbReference type="GeneID" id="31502578"/>
<dbReference type="SUPFAM" id="SSF51735">
    <property type="entry name" value="NAD(P)-binding Rossmann-fold domains"/>
    <property type="match status" value="1"/>
</dbReference>
<dbReference type="EMBL" id="BPTT01000001">
    <property type="protein sequence ID" value="GJG33860.1"/>
    <property type="molecule type" value="Genomic_DNA"/>
</dbReference>
<evidence type="ECO:0000313" key="7">
    <source>
        <dbReference type="Proteomes" id="UP000887097"/>
    </source>
</evidence>
<dbReference type="PANTHER" id="PTHR43078">
    <property type="entry name" value="UDP-GLUCURONIC ACID DECARBOXYLASE-RELATED"/>
    <property type="match status" value="1"/>
</dbReference>
<dbReference type="GO" id="GO:0042732">
    <property type="term" value="P:D-xylose metabolic process"/>
    <property type="evidence" value="ECO:0007669"/>
    <property type="project" value="InterPro"/>
</dbReference>
<evidence type="ECO:0000256" key="1">
    <source>
        <dbReference type="ARBA" id="ARBA00001911"/>
    </source>
</evidence>